<proteinExistence type="predicted"/>
<evidence type="ECO:0008006" key="4">
    <source>
        <dbReference type="Google" id="ProtNLM"/>
    </source>
</evidence>
<feature type="region of interest" description="Disordered" evidence="1">
    <location>
        <begin position="1"/>
        <end position="71"/>
    </location>
</feature>
<protein>
    <recommendedName>
        <fullName evidence="4">Secreted protein</fullName>
    </recommendedName>
</protein>
<sequence length="93" mass="9912">MWTWSALCTLSGGSSPPHRGHEVGYRDGPAGPQREGGEEHALPGPRQCGASTIGAQDPHRAEQSNPATPLHGHIVARRSAFRGRTGKETLRIP</sequence>
<name>A0ABP9FFC9_9ACTN</name>
<gene>
    <name evidence="2" type="ORF">GCM10025789_17860</name>
</gene>
<keyword evidence="3" id="KW-1185">Reference proteome</keyword>
<feature type="compositionally biased region" description="Polar residues" evidence="1">
    <location>
        <begin position="1"/>
        <end position="14"/>
    </location>
</feature>
<accession>A0ABP9FFC9</accession>
<evidence type="ECO:0000313" key="3">
    <source>
        <dbReference type="Proteomes" id="UP001501521"/>
    </source>
</evidence>
<reference evidence="3" key="1">
    <citation type="journal article" date="2019" name="Int. J. Syst. Evol. Microbiol.">
        <title>The Global Catalogue of Microorganisms (GCM) 10K type strain sequencing project: providing services to taxonomists for standard genome sequencing and annotation.</title>
        <authorList>
            <consortium name="The Broad Institute Genomics Platform"/>
            <consortium name="The Broad Institute Genome Sequencing Center for Infectious Disease"/>
            <person name="Wu L."/>
            <person name="Ma J."/>
        </authorList>
    </citation>
    <scope>NUCLEOTIDE SEQUENCE [LARGE SCALE GENOMIC DNA]</scope>
    <source>
        <strain evidence="3">JCM 19125</strain>
    </source>
</reference>
<organism evidence="2 3">
    <name type="scientific">Tessaracoccus lubricantis</name>
    <dbReference type="NCBI Taxonomy" id="545543"/>
    <lineage>
        <taxon>Bacteria</taxon>
        <taxon>Bacillati</taxon>
        <taxon>Actinomycetota</taxon>
        <taxon>Actinomycetes</taxon>
        <taxon>Propionibacteriales</taxon>
        <taxon>Propionibacteriaceae</taxon>
        <taxon>Tessaracoccus</taxon>
    </lineage>
</organism>
<comment type="caution">
    <text evidence="2">The sequence shown here is derived from an EMBL/GenBank/DDBJ whole genome shotgun (WGS) entry which is preliminary data.</text>
</comment>
<evidence type="ECO:0000313" key="2">
    <source>
        <dbReference type="EMBL" id="GAA4899958.1"/>
    </source>
</evidence>
<dbReference type="EMBL" id="BAABLV010000027">
    <property type="protein sequence ID" value="GAA4899958.1"/>
    <property type="molecule type" value="Genomic_DNA"/>
</dbReference>
<evidence type="ECO:0000256" key="1">
    <source>
        <dbReference type="SAM" id="MobiDB-lite"/>
    </source>
</evidence>
<dbReference type="Proteomes" id="UP001501521">
    <property type="component" value="Unassembled WGS sequence"/>
</dbReference>